<dbReference type="EMBL" id="KZ613474">
    <property type="protein sequence ID" value="PMD23864.1"/>
    <property type="molecule type" value="Genomic_DNA"/>
</dbReference>
<dbReference type="AlphaFoldDB" id="A0A2J6QC72"/>
<name>A0A2J6QC72_9HELO</name>
<feature type="region of interest" description="Disordered" evidence="1">
    <location>
        <begin position="307"/>
        <end position="341"/>
    </location>
</feature>
<accession>A0A2J6QC72</accession>
<keyword evidence="3" id="KW-1185">Reference proteome</keyword>
<reference evidence="2 3" key="1">
    <citation type="submission" date="2016-05" db="EMBL/GenBank/DDBJ databases">
        <title>A degradative enzymes factory behind the ericoid mycorrhizal symbiosis.</title>
        <authorList>
            <consortium name="DOE Joint Genome Institute"/>
            <person name="Martino E."/>
            <person name="Morin E."/>
            <person name="Grelet G."/>
            <person name="Kuo A."/>
            <person name="Kohler A."/>
            <person name="Daghino S."/>
            <person name="Barry K."/>
            <person name="Choi C."/>
            <person name="Cichocki N."/>
            <person name="Clum A."/>
            <person name="Copeland A."/>
            <person name="Hainaut M."/>
            <person name="Haridas S."/>
            <person name="Labutti K."/>
            <person name="Lindquist E."/>
            <person name="Lipzen A."/>
            <person name="Khouja H.-R."/>
            <person name="Murat C."/>
            <person name="Ohm R."/>
            <person name="Olson A."/>
            <person name="Spatafora J."/>
            <person name="Veneault-Fourrey C."/>
            <person name="Henrissat B."/>
            <person name="Grigoriev I."/>
            <person name="Martin F."/>
            <person name="Perotto S."/>
        </authorList>
    </citation>
    <scope>NUCLEOTIDE SEQUENCE [LARGE SCALE GENOMIC DNA]</scope>
    <source>
        <strain evidence="2 3">UAMH 7357</strain>
    </source>
</reference>
<dbReference type="STRING" id="1745343.A0A2J6QC72"/>
<evidence type="ECO:0000256" key="1">
    <source>
        <dbReference type="SAM" id="MobiDB-lite"/>
    </source>
</evidence>
<dbReference type="InterPro" id="IPR036514">
    <property type="entry name" value="SGNH_hydro_sf"/>
</dbReference>
<feature type="compositionally biased region" description="Pro residues" evidence="1">
    <location>
        <begin position="308"/>
        <end position="318"/>
    </location>
</feature>
<gene>
    <name evidence="2" type="ORF">NA56DRAFT_657103</name>
</gene>
<protein>
    <recommendedName>
        <fullName evidence="4">Carbohydrate esterase family 16 protein</fullName>
    </recommendedName>
</protein>
<sequence>MPAVRKRLGASIVLTLLSIISIIVLLPTSRVSTRLQKIALGPTIDTSLWSWSSSNEELEEDLGGDGTRLVIFGDSWIDDTIEDGQEGKGRSWADYLCEEINCTSRLNFAASQPVGAWPAYPPTGAMTSNAIHEAGMSKSTYTIPLEVAELSLLPDLAAQIQTYIALPPPKQPPTETIFVVSYGIWDIYDFSRLDFPIAQNGTDRSIEELFKQLDILYNHFIRNLYSPDILGTLNSADSIDDTQKLSIPTFRIILPKVFDPTLLPGWVTLRPAPPAPSSVAEQQKNAVYLTQRWNQRVENQLAKWVKEPPAPVPAPQNPNPEQDSSHEDIRNSNKPAPPQPADQTAIIQKDVFYFDLPKLLLDVIVEHQLEDEELSDASGLGTGESPFESVYIPCVREAGGDDTDGLVDLAGMLVCNEPEEYLFWDSFNLGAMMKSWIGKEVGEMVRENKTMRHQWGH</sequence>
<evidence type="ECO:0000313" key="2">
    <source>
        <dbReference type="EMBL" id="PMD23864.1"/>
    </source>
</evidence>
<organism evidence="2 3">
    <name type="scientific">Hyaloscypha hepaticicola</name>
    <dbReference type="NCBI Taxonomy" id="2082293"/>
    <lineage>
        <taxon>Eukaryota</taxon>
        <taxon>Fungi</taxon>
        <taxon>Dikarya</taxon>
        <taxon>Ascomycota</taxon>
        <taxon>Pezizomycotina</taxon>
        <taxon>Leotiomycetes</taxon>
        <taxon>Helotiales</taxon>
        <taxon>Hyaloscyphaceae</taxon>
        <taxon>Hyaloscypha</taxon>
    </lineage>
</organism>
<dbReference type="Proteomes" id="UP000235672">
    <property type="component" value="Unassembled WGS sequence"/>
</dbReference>
<dbReference type="OrthoDB" id="5278722at2759"/>
<dbReference type="Gene3D" id="3.40.50.1110">
    <property type="entry name" value="SGNH hydrolase"/>
    <property type="match status" value="1"/>
</dbReference>
<evidence type="ECO:0000313" key="3">
    <source>
        <dbReference type="Proteomes" id="UP000235672"/>
    </source>
</evidence>
<proteinExistence type="predicted"/>
<evidence type="ECO:0008006" key="4">
    <source>
        <dbReference type="Google" id="ProtNLM"/>
    </source>
</evidence>